<dbReference type="KEGG" id="mpp:MICPUCDRAFT_41210"/>
<feature type="region of interest" description="Disordered" evidence="7">
    <location>
        <begin position="1"/>
        <end position="22"/>
    </location>
</feature>
<keyword evidence="5 8" id="KW-1133">Transmembrane helix</keyword>
<dbReference type="NCBIfam" id="NF037997">
    <property type="entry name" value="Na_Pi_symport"/>
    <property type="match status" value="2"/>
</dbReference>
<dbReference type="GO" id="GO:0044341">
    <property type="term" value="P:sodium-dependent phosphate transport"/>
    <property type="evidence" value="ECO:0007669"/>
    <property type="project" value="InterPro"/>
</dbReference>
<evidence type="ECO:0000313" key="10">
    <source>
        <dbReference type="Proteomes" id="UP000001876"/>
    </source>
</evidence>
<dbReference type="PANTHER" id="PTHR10010:SF46">
    <property type="entry name" value="SODIUM-DEPENDENT PHOSPHATE TRANSPORT PROTEIN 2B"/>
    <property type="match status" value="1"/>
</dbReference>
<dbReference type="GO" id="GO:0005436">
    <property type="term" value="F:sodium:phosphate symporter activity"/>
    <property type="evidence" value="ECO:0007669"/>
    <property type="project" value="InterPro"/>
</dbReference>
<organism evidence="10">
    <name type="scientific">Micromonas pusilla (strain CCMP1545)</name>
    <name type="common">Picoplanktonic green alga</name>
    <dbReference type="NCBI Taxonomy" id="564608"/>
    <lineage>
        <taxon>Eukaryota</taxon>
        <taxon>Viridiplantae</taxon>
        <taxon>Chlorophyta</taxon>
        <taxon>Mamiellophyceae</taxon>
        <taxon>Mamiellales</taxon>
        <taxon>Mamiellaceae</taxon>
        <taxon>Micromonas</taxon>
    </lineage>
</organism>
<dbReference type="EMBL" id="GG663743">
    <property type="protein sequence ID" value="EEH54537.1"/>
    <property type="molecule type" value="Genomic_DNA"/>
</dbReference>
<evidence type="ECO:0000313" key="9">
    <source>
        <dbReference type="EMBL" id="EEH54537.1"/>
    </source>
</evidence>
<sequence length="652" mass="70872">MALRNLLGASHHDPGNDGTDEGEGEAGMTMLCLIYFIALFIFVYDRFIKKKEDKKDFSEELVDAKAFAAANAEADGSKNVYEGMTDDEIRDKIAQDKWLKPSADEKSPEYRAKFIRTASFGKLSIDDKSAARDFLHFLAGVNWFKVFLVVFIIYCIWTFLLVLNIMGTGFKLLGGKSSAKMFDVVDNPISALMVGILATVLVQSSSTTTSIIVSLVGANELSVKYAVFMIMGANIGTSVTNTIVAMGHFNNPEELRRGFSAATVHDVFNMIAVAIWLPINWIYPVFKEMTYEMVKDIDACDDSDGDDCSKTEFLKPYVSPYTKGIAAYDKKVADFVSQNYCNGYCSESLTSTQMKAVSGFACTSTSDCSNFHADWKASWMDGSNLLKKRAPLAIMQDASGKTTSYYDCPTGADCTTTSFFQSGVGRTSLTAGTYYNVCKSSKMSTTKCDARLLKGGLAYDTWDMSDREAGTTLTILSLAALCATLFCIVYVLQIVFKGPAARMLKKAVGYHPFLNMVIGCGITILVQSSSITTSTLTPIAAVGLITLEEMFPLTLGANVGTTLTGIMAATVVTSNPVEAWQVALTHFFFNVFSIILIYPLPVTRAIPLAASRWLGKMTANETYGKIFPLVYTGVVFMAIPGAAYGIAVAASS</sequence>
<feature type="transmembrane region" description="Helical" evidence="8">
    <location>
        <begin position="26"/>
        <end position="44"/>
    </location>
</feature>
<evidence type="ECO:0000256" key="2">
    <source>
        <dbReference type="ARBA" id="ARBA00005808"/>
    </source>
</evidence>
<evidence type="ECO:0000256" key="6">
    <source>
        <dbReference type="ARBA" id="ARBA00023136"/>
    </source>
</evidence>
<feature type="transmembrane region" description="Helical" evidence="8">
    <location>
        <begin position="189"/>
        <end position="213"/>
    </location>
</feature>
<feature type="transmembrane region" description="Helical" evidence="8">
    <location>
        <begin position="473"/>
        <end position="496"/>
    </location>
</feature>
<accession>C1MZ32</accession>
<keyword evidence="4 8" id="KW-0812">Transmembrane</keyword>
<dbReference type="AlphaFoldDB" id="C1MZ32"/>
<keyword evidence="6 8" id="KW-0472">Membrane</keyword>
<dbReference type="GeneID" id="9686584"/>
<feature type="transmembrane region" description="Helical" evidence="8">
    <location>
        <begin position="225"/>
        <end position="247"/>
    </location>
</feature>
<comment type="similarity">
    <text evidence="2">Belongs to the SLC34A transporter family.</text>
</comment>
<evidence type="ECO:0000256" key="4">
    <source>
        <dbReference type="ARBA" id="ARBA00022692"/>
    </source>
</evidence>
<dbReference type="OMA" id="HDAIPVM"/>
<feature type="transmembrane region" description="Helical" evidence="8">
    <location>
        <begin position="551"/>
        <end position="572"/>
    </location>
</feature>
<evidence type="ECO:0000256" key="5">
    <source>
        <dbReference type="ARBA" id="ARBA00022989"/>
    </source>
</evidence>
<feature type="transmembrane region" description="Helical" evidence="8">
    <location>
        <begin position="146"/>
        <end position="169"/>
    </location>
</feature>
<keyword evidence="3" id="KW-1003">Cell membrane</keyword>
<reference evidence="9 10" key="1">
    <citation type="journal article" date="2009" name="Science">
        <title>Green evolution and dynamic adaptations revealed by genomes of the marine picoeukaryotes Micromonas.</title>
        <authorList>
            <person name="Worden A.Z."/>
            <person name="Lee J.H."/>
            <person name="Mock T."/>
            <person name="Rouze P."/>
            <person name="Simmons M.P."/>
            <person name="Aerts A.L."/>
            <person name="Allen A.E."/>
            <person name="Cuvelier M.L."/>
            <person name="Derelle E."/>
            <person name="Everett M.V."/>
            <person name="Foulon E."/>
            <person name="Grimwood J."/>
            <person name="Gundlach H."/>
            <person name="Henrissat B."/>
            <person name="Napoli C."/>
            <person name="McDonald S.M."/>
            <person name="Parker M.S."/>
            <person name="Rombauts S."/>
            <person name="Salamov A."/>
            <person name="Von Dassow P."/>
            <person name="Badger J.H."/>
            <person name="Coutinho P.M."/>
            <person name="Demir E."/>
            <person name="Dubchak I."/>
            <person name="Gentemann C."/>
            <person name="Eikrem W."/>
            <person name="Gready J.E."/>
            <person name="John U."/>
            <person name="Lanier W."/>
            <person name="Lindquist E.A."/>
            <person name="Lucas S."/>
            <person name="Mayer K.F."/>
            <person name="Moreau H."/>
            <person name="Not F."/>
            <person name="Otillar R."/>
            <person name="Panaud O."/>
            <person name="Pangilinan J."/>
            <person name="Paulsen I."/>
            <person name="Piegu B."/>
            <person name="Poliakov A."/>
            <person name="Robbens S."/>
            <person name="Schmutz J."/>
            <person name="Toulza E."/>
            <person name="Wyss T."/>
            <person name="Zelensky A."/>
            <person name="Zhou K."/>
            <person name="Armbrust E.V."/>
            <person name="Bhattacharya D."/>
            <person name="Goodenough U.W."/>
            <person name="Van de Peer Y."/>
            <person name="Grigoriev I.V."/>
        </authorList>
    </citation>
    <scope>NUCLEOTIDE SEQUENCE [LARGE SCALE GENOMIC DNA]</scope>
    <source>
        <strain evidence="9 10">CCMP1545</strain>
    </source>
</reference>
<feature type="transmembrane region" description="Helical" evidence="8">
    <location>
        <begin position="267"/>
        <end position="286"/>
    </location>
</feature>
<evidence type="ECO:0000256" key="7">
    <source>
        <dbReference type="SAM" id="MobiDB-lite"/>
    </source>
</evidence>
<evidence type="ECO:0000256" key="8">
    <source>
        <dbReference type="SAM" id="Phobius"/>
    </source>
</evidence>
<dbReference type="InterPro" id="IPR003841">
    <property type="entry name" value="Na/Pi_transpt"/>
</dbReference>
<feature type="transmembrane region" description="Helical" evidence="8">
    <location>
        <begin position="516"/>
        <end position="544"/>
    </location>
</feature>
<dbReference type="Proteomes" id="UP000001876">
    <property type="component" value="Unassembled WGS sequence"/>
</dbReference>
<protein>
    <submittedName>
        <fullName evidence="9">Phosphate:Na+ symporter family</fullName>
    </submittedName>
</protein>
<dbReference type="STRING" id="564608.C1MZ32"/>
<dbReference type="GO" id="GO:0005886">
    <property type="term" value="C:plasma membrane"/>
    <property type="evidence" value="ECO:0007669"/>
    <property type="project" value="UniProtKB-SubCell"/>
</dbReference>
<proteinExistence type="inferred from homology"/>
<keyword evidence="10" id="KW-1185">Reference proteome</keyword>
<dbReference type="RefSeq" id="XP_003060887.1">
    <property type="nucleotide sequence ID" value="XM_003060841.1"/>
</dbReference>
<comment type="subcellular location">
    <subcellularLocation>
        <location evidence="1">Cell membrane</location>
        <topology evidence="1">Multi-pass membrane protein</topology>
    </subcellularLocation>
</comment>
<name>C1MZ32_MICPC</name>
<feature type="transmembrane region" description="Helical" evidence="8">
    <location>
        <begin position="584"/>
        <end position="606"/>
    </location>
</feature>
<feature type="transmembrane region" description="Helical" evidence="8">
    <location>
        <begin position="626"/>
        <end position="650"/>
    </location>
</feature>
<dbReference type="eggNOG" id="ENOG502QQ3I">
    <property type="taxonomic scope" value="Eukaryota"/>
</dbReference>
<gene>
    <name evidence="9" type="ORF">MICPUCDRAFT_41210</name>
</gene>
<evidence type="ECO:0000256" key="3">
    <source>
        <dbReference type="ARBA" id="ARBA00022475"/>
    </source>
</evidence>
<evidence type="ECO:0000256" key="1">
    <source>
        <dbReference type="ARBA" id="ARBA00004651"/>
    </source>
</evidence>
<dbReference type="OrthoDB" id="443376at2759"/>
<dbReference type="Pfam" id="PF02690">
    <property type="entry name" value="Na_Pi_cotrans"/>
    <property type="match status" value="2"/>
</dbReference>
<dbReference type="PANTHER" id="PTHR10010">
    <property type="entry name" value="SOLUTE CARRIER FAMILY 34 SODIUM PHOSPHATE , MEMBER 2-RELATED"/>
    <property type="match status" value="1"/>
</dbReference>